<evidence type="ECO:0000256" key="1">
    <source>
        <dbReference type="ARBA" id="ARBA00004974"/>
    </source>
</evidence>
<keyword evidence="8 14" id="KW-0479">Metal-binding</keyword>
<dbReference type="NCBIfam" id="NF006524">
    <property type="entry name" value="PRK08978.1"/>
    <property type="match status" value="1"/>
</dbReference>
<dbReference type="InterPro" id="IPR029061">
    <property type="entry name" value="THDP-binding"/>
</dbReference>
<dbReference type="InterPro" id="IPR000399">
    <property type="entry name" value="TPP-bd_CS"/>
</dbReference>
<dbReference type="SUPFAM" id="SSF52518">
    <property type="entry name" value="Thiamin diphosphate-binding fold (THDP-binding)"/>
    <property type="match status" value="2"/>
</dbReference>
<dbReference type="PANTHER" id="PTHR18968">
    <property type="entry name" value="THIAMINE PYROPHOSPHATE ENZYMES"/>
    <property type="match status" value="1"/>
</dbReference>
<dbReference type="GO" id="GO:0009099">
    <property type="term" value="P:L-valine biosynthetic process"/>
    <property type="evidence" value="ECO:0007669"/>
    <property type="project" value="TreeGrafter"/>
</dbReference>
<comment type="catalytic activity">
    <reaction evidence="13 14">
        <text>2 pyruvate + H(+) = (2S)-2-acetolactate + CO2</text>
        <dbReference type="Rhea" id="RHEA:25249"/>
        <dbReference type="ChEBI" id="CHEBI:15361"/>
        <dbReference type="ChEBI" id="CHEBI:15378"/>
        <dbReference type="ChEBI" id="CHEBI:16526"/>
        <dbReference type="ChEBI" id="CHEBI:58476"/>
        <dbReference type="EC" id="2.2.1.6"/>
    </reaction>
</comment>
<keyword evidence="11 14" id="KW-0786">Thiamine pyrophosphate</keyword>
<evidence type="ECO:0000313" key="18">
    <source>
        <dbReference type="EMBL" id="XBM30391.1"/>
    </source>
</evidence>
<evidence type="ECO:0000256" key="3">
    <source>
        <dbReference type="ARBA" id="ARBA00007812"/>
    </source>
</evidence>
<dbReference type="InterPro" id="IPR012000">
    <property type="entry name" value="Thiamin_PyroP_enz_cen_dom"/>
</dbReference>
<reference evidence="18" key="1">
    <citation type="submission" date="2024-05" db="EMBL/GenBank/DDBJ databases">
        <title>Copy number flexibility facilitates heteroresistance to increasing antibiotic pressure and threatens the beta-lactam pipeline.</title>
        <authorList>
            <person name="Choby J.E."/>
            <person name="Weiss D.S."/>
        </authorList>
    </citation>
    <scope>NUCLEOTIDE SEQUENCE</scope>
    <source>
        <strain evidence="18">Mu1197</strain>
    </source>
</reference>
<dbReference type="CDD" id="cd02015">
    <property type="entry name" value="TPP_AHAS"/>
    <property type="match status" value="1"/>
</dbReference>
<dbReference type="GO" id="GO:0000287">
    <property type="term" value="F:magnesium ion binding"/>
    <property type="evidence" value="ECO:0007669"/>
    <property type="project" value="UniProtKB-UniRule"/>
</dbReference>
<dbReference type="GO" id="GO:0005948">
    <property type="term" value="C:acetolactate synthase complex"/>
    <property type="evidence" value="ECO:0007669"/>
    <property type="project" value="TreeGrafter"/>
</dbReference>
<evidence type="ECO:0000256" key="12">
    <source>
        <dbReference type="ARBA" id="ARBA00023304"/>
    </source>
</evidence>
<dbReference type="GO" id="GO:0050660">
    <property type="term" value="F:flavin adenine dinucleotide binding"/>
    <property type="evidence" value="ECO:0007669"/>
    <property type="project" value="InterPro"/>
</dbReference>
<keyword evidence="5 14" id="KW-0028">Amino-acid biosynthesis</keyword>
<keyword evidence="7 14" id="KW-0808">Transferase</keyword>
<gene>
    <name evidence="18" type="primary">ilvG</name>
    <name evidence="18" type="ORF">ABFV38_21350</name>
</gene>
<dbReference type="InterPro" id="IPR012001">
    <property type="entry name" value="Thiamin_PyroP_enz_TPP-bd_dom"/>
</dbReference>
<evidence type="ECO:0000256" key="10">
    <source>
        <dbReference type="ARBA" id="ARBA00022842"/>
    </source>
</evidence>
<name>A0AAU7FT83_9ENTR</name>
<dbReference type="InterPro" id="IPR011766">
    <property type="entry name" value="TPP_enzyme_TPP-bd"/>
</dbReference>
<keyword evidence="10 14" id="KW-0460">Magnesium</keyword>
<dbReference type="NCBIfam" id="TIGR00118">
    <property type="entry name" value="acolac_lg"/>
    <property type="match status" value="1"/>
</dbReference>
<comment type="cofactor">
    <cofactor evidence="14">
        <name>thiamine diphosphate</name>
        <dbReference type="ChEBI" id="CHEBI:58937"/>
    </cofactor>
    <text evidence="14">Binds 1 thiamine pyrophosphate per subunit.</text>
</comment>
<dbReference type="InterPro" id="IPR012846">
    <property type="entry name" value="Acetolactate_synth_lsu"/>
</dbReference>
<proteinExistence type="inferred from homology"/>
<dbReference type="InterPro" id="IPR029035">
    <property type="entry name" value="DHS-like_NAD/FAD-binding_dom"/>
</dbReference>
<dbReference type="EMBL" id="CP157375">
    <property type="protein sequence ID" value="XBM30391.1"/>
    <property type="molecule type" value="Genomic_DNA"/>
</dbReference>
<evidence type="ECO:0000256" key="8">
    <source>
        <dbReference type="ARBA" id="ARBA00022723"/>
    </source>
</evidence>
<evidence type="ECO:0000259" key="16">
    <source>
        <dbReference type="Pfam" id="PF02775"/>
    </source>
</evidence>
<dbReference type="FunFam" id="3.40.50.970:FF:000016">
    <property type="entry name" value="Acetolactate synthase"/>
    <property type="match status" value="1"/>
</dbReference>
<feature type="domain" description="Thiamine pyrophosphate enzyme N-terminal TPP-binding" evidence="17">
    <location>
        <begin position="1"/>
        <end position="115"/>
    </location>
</feature>
<dbReference type="FunFam" id="3.40.50.970:FF:000007">
    <property type="entry name" value="Acetolactate synthase"/>
    <property type="match status" value="1"/>
</dbReference>
<feature type="domain" description="Thiamine pyrophosphate enzyme TPP-binding" evidence="16">
    <location>
        <begin position="374"/>
        <end position="522"/>
    </location>
</feature>
<evidence type="ECO:0000256" key="7">
    <source>
        <dbReference type="ARBA" id="ARBA00022679"/>
    </source>
</evidence>
<dbReference type="AlphaFoldDB" id="A0AAU7FT83"/>
<evidence type="ECO:0000256" key="6">
    <source>
        <dbReference type="ARBA" id="ARBA00022630"/>
    </source>
</evidence>
<dbReference type="CDD" id="cd07035">
    <property type="entry name" value="TPP_PYR_POX_like"/>
    <property type="match status" value="1"/>
</dbReference>
<evidence type="ECO:0000256" key="4">
    <source>
        <dbReference type="ARBA" id="ARBA00013145"/>
    </source>
</evidence>
<dbReference type="Pfam" id="PF00205">
    <property type="entry name" value="TPP_enzyme_M"/>
    <property type="match status" value="1"/>
</dbReference>
<keyword evidence="9" id="KW-0274">FAD</keyword>
<sequence length="548" mass="59055">MNGAQWVVHALRAQGVETVFGYPGGAIMPIYDALYDGGVEHLLCRHEQGAVMAAIGYARATGKTGVCMATSGPGATNLITGLADALLDSVPVVAITGQVASPFIGTDAFQEVDVLGLSLACTKHSFLVQSLEELPRVMAEAFEVASSGRPGPVLVDIPKDIQVALGELEPHFSTVRSDDAFPHAAVEEARQMLAQAKQPMLYVGGGVGMAQAVPALHEFIAVTQMPATCTLKGLGAVDADYPYYLGMLGMHGTKAANLAVQACDLLIAVGARFDDRVTGKLNTFAPNAKVIHMDIDPAEMNKLRQAHVALQGDLNALLPALQQPLDINAWRQHTADMRAEHAWRYDHPGEAIYAPLLLKQLSDRKPANSVVTTDVGQHQMWSAQHMTYTRPENFITSSGLGTMGFGLPAAVGAQVARPNDTVICISGDGSFMMNVQELGTVKRKQLPLKIVLLDNQRLGMVRQWQQLFFQERYSETTLTDNPDFLTLASAFGIPGQHITRKDQVEAALDTMLNSEGPYLLHVSIDELENVWPLVPPGASNSQMMEKLS</sequence>
<dbReference type="EC" id="2.2.1.6" evidence="4 14"/>
<dbReference type="GO" id="GO:0030976">
    <property type="term" value="F:thiamine pyrophosphate binding"/>
    <property type="evidence" value="ECO:0007669"/>
    <property type="project" value="UniProtKB-UniRule"/>
</dbReference>
<evidence type="ECO:0000256" key="14">
    <source>
        <dbReference type="RuleBase" id="RU003591"/>
    </source>
</evidence>
<dbReference type="Gene3D" id="3.40.50.1220">
    <property type="entry name" value="TPP-binding domain"/>
    <property type="match status" value="1"/>
</dbReference>
<feature type="domain" description="Thiamine pyrophosphate enzyme central" evidence="15">
    <location>
        <begin position="186"/>
        <end position="321"/>
    </location>
</feature>
<keyword evidence="6" id="KW-0285">Flavoprotein</keyword>
<keyword evidence="12 14" id="KW-0100">Branched-chain amino acid biosynthesis</keyword>
<comment type="cofactor">
    <cofactor evidence="14">
        <name>Mg(2+)</name>
        <dbReference type="ChEBI" id="CHEBI:18420"/>
    </cofactor>
    <text evidence="14">Binds 1 Mg(2+) ion per subunit.</text>
</comment>
<dbReference type="Pfam" id="PF02776">
    <property type="entry name" value="TPP_enzyme_N"/>
    <property type="match status" value="1"/>
</dbReference>
<protein>
    <recommendedName>
        <fullName evidence="4 14">Acetolactate synthase</fullName>
        <ecNumber evidence="4 14">2.2.1.6</ecNumber>
    </recommendedName>
</protein>
<dbReference type="FunFam" id="3.40.50.1220:FF:000008">
    <property type="entry name" value="Acetolactate synthase"/>
    <property type="match status" value="1"/>
</dbReference>
<comment type="pathway">
    <text evidence="1 14">Amino-acid biosynthesis; L-isoleucine biosynthesis; L-isoleucine from 2-oxobutanoate: step 1/4.</text>
</comment>
<dbReference type="Pfam" id="PF02775">
    <property type="entry name" value="TPP_enzyme_C"/>
    <property type="match status" value="1"/>
</dbReference>
<dbReference type="PANTHER" id="PTHR18968:SF142">
    <property type="entry name" value="ACETOLACTATE SYNTHASE"/>
    <property type="match status" value="1"/>
</dbReference>
<comment type="pathway">
    <text evidence="2 14">Amino-acid biosynthesis; L-valine biosynthesis; L-valine from pyruvate: step 1/4.</text>
</comment>
<dbReference type="PROSITE" id="PS00187">
    <property type="entry name" value="TPP_ENZYMES"/>
    <property type="match status" value="1"/>
</dbReference>
<dbReference type="InterPro" id="IPR045229">
    <property type="entry name" value="TPP_enz"/>
</dbReference>
<accession>A0AAU7FT83</accession>
<evidence type="ECO:0000259" key="15">
    <source>
        <dbReference type="Pfam" id="PF00205"/>
    </source>
</evidence>
<dbReference type="RefSeq" id="WP_348958014.1">
    <property type="nucleotide sequence ID" value="NZ_CP157375.1"/>
</dbReference>
<evidence type="ECO:0000256" key="9">
    <source>
        <dbReference type="ARBA" id="ARBA00022827"/>
    </source>
</evidence>
<dbReference type="InterPro" id="IPR039368">
    <property type="entry name" value="AHAS_TPP"/>
</dbReference>
<organism evidence="18">
    <name type="scientific">Enterobacter cloacae complex sp. Mu1197</name>
    <dbReference type="NCBI Taxonomy" id="3152302"/>
    <lineage>
        <taxon>Bacteria</taxon>
        <taxon>Pseudomonadati</taxon>
        <taxon>Pseudomonadota</taxon>
        <taxon>Gammaproteobacteria</taxon>
        <taxon>Enterobacterales</taxon>
        <taxon>Enterobacteriaceae</taxon>
        <taxon>Enterobacter</taxon>
        <taxon>Enterobacter cloacae complex</taxon>
    </lineage>
</organism>
<dbReference type="GO" id="GO:0003984">
    <property type="term" value="F:acetolactate synthase activity"/>
    <property type="evidence" value="ECO:0007669"/>
    <property type="project" value="UniProtKB-EC"/>
</dbReference>
<evidence type="ECO:0000256" key="2">
    <source>
        <dbReference type="ARBA" id="ARBA00005025"/>
    </source>
</evidence>
<dbReference type="SUPFAM" id="SSF52467">
    <property type="entry name" value="DHS-like NAD/FAD-binding domain"/>
    <property type="match status" value="1"/>
</dbReference>
<evidence type="ECO:0000256" key="11">
    <source>
        <dbReference type="ARBA" id="ARBA00023052"/>
    </source>
</evidence>
<comment type="similarity">
    <text evidence="3 14">Belongs to the TPP enzyme family.</text>
</comment>
<evidence type="ECO:0000259" key="17">
    <source>
        <dbReference type="Pfam" id="PF02776"/>
    </source>
</evidence>
<evidence type="ECO:0000256" key="13">
    <source>
        <dbReference type="ARBA" id="ARBA00048670"/>
    </source>
</evidence>
<evidence type="ECO:0000256" key="5">
    <source>
        <dbReference type="ARBA" id="ARBA00022605"/>
    </source>
</evidence>
<dbReference type="Gene3D" id="3.40.50.970">
    <property type="match status" value="2"/>
</dbReference>
<dbReference type="GO" id="GO:0009097">
    <property type="term" value="P:isoleucine biosynthetic process"/>
    <property type="evidence" value="ECO:0007669"/>
    <property type="project" value="TreeGrafter"/>
</dbReference>